<dbReference type="EMBL" id="LAZR01008824">
    <property type="protein sequence ID" value="KKM76355.1"/>
    <property type="molecule type" value="Genomic_DNA"/>
</dbReference>
<protein>
    <submittedName>
        <fullName evidence="1">Uncharacterized protein</fullName>
    </submittedName>
</protein>
<gene>
    <name evidence="1" type="ORF">LCGC14_1380990</name>
</gene>
<organism evidence="1">
    <name type="scientific">marine sediment metagenome</name>
    <dbReference type="NCBI Taxonomy" id="412755"/>
    <lineage>
        <taxon>unclassified sequences</taxon>
        <taxon>metagenomes</taxon>
        <taxon>ecological metagenomes</taxon>
    </lineage>
</organism>
<accession>A0A0F9MI52</accession>
<reference evidence="1" key="1">
    <citation type="journal article" date="2015" name="Nature">
        <title>Complex archaea that bridge the gap between prokaryotes and eukaryotes.</title>
        <authorList>
            <person name="Spang A."/>
            <person name="Saw J.H."/>
            <person name="Jorgensen S.L."/>
            <person name="Zaremba-Niedzwiedzka K."/>
            <person name="Martijn J."/>
            <person name="Lind A.E."/>
            <person name="van Eijk R."/>
            <person name="Schleper C."/>
            <person name="Guy L."/>
            <person name="Ettema T.J."/>
        </authorList>
    </citation>
    <scope>NUCLEOTIDE SEQUENCE</scope>
</reference>
<sequence>MGELPEFLQNNLPKFEDPVIFISSDFTPGCPKCNSSTSVYYITLTERTSIPSENNLLKAQSHKFPVDIYVNYPVQTGKPKQFVIGTKQSKGKLEMVLRRIVE</sequence>
<comment type="caution">
    <text evidence="1">The sequence shown here is derived from an EMBL/GenBank/DDBJ whole genome shotgun (WGS) entry which is preliminary data.</text>
</comment>
<evidence type="ECO:0000313" key="1">
    <source>
        <dbReference type="EMBL" id="KKM76355.1"/>
    </source>
</evidence>
<name>A0A0F9MI52_9ZZZZ</name>
<dbReference type="AlphaFoldDB" id="A0A0F9MI52"/>
<proteinExistence type="predicted"/>